<keyword evidence="3" id="KW-1185">Reference proteome</keyword>
<keyword evidence="1" id="KW-1133">Transmembrane helix</keyword>
<keyword evidence="1" id="KW-0812">Transmembrane</keyword>
<keyword evidence="1" id="KW-0472">Membrane</keyword>
<dbReference type="Gramene" id="ONIVA11G15430.1">
    <property type="protein sequence ID" value="ONIVA11G15430.1"/>
    <property type="gene ID" value="ONIVA11G15430"/>
</dbReference>
<organism evidence="2">
    <name type="scientific">Oryza nivara</name>
    <name type="common">Indian wild rice</name>
    <name type="synonym">Oryza sativa f. spontanea</name>
    <dbReference type="NCBI Taxonomy" id="4536"/>
    <lineage>
        <taxon>Eukaryota</taxon>
        <taxon>Viridiplantae</taxon>
        <taxon>Streptophyta</taxon>
        <taxon>Embryophyta</taxon>
        <taxon>Tracheophyta</taxon>
        <taxon>Spermatophyta</taxon>
        <taxon>Magnoliopsida</taxon>
        <taxon>Liliopsida</taxon>
        <taxon>Poales</taxon>
        <taxon>Poaceae</taxon>
        <taxon>BOP clade</taxon>
        <taxon>Oryzoideae</taxon>
        <taxon>Oryzeae</taxon>
        <taxon>Oryzinae</taxon>
        <taxon>Oryza</taxon>
    </lineage>
</organism>
<protein>
    <submittedName>
        <fullName evidence="2">Uncharacterized protein</fullName>
    </submittedName>
</protein>
<reference evidence="2" key="1">
    <citation type="submission" date="2015-04" db="UniProtKB">
        <authorList>
            <consortium name="EnsemblPlants"/>
        </authorList>
    </citation>
    <scope>IDENTIFICATION</scope>
    <source>
        <strain evidence="2">SL10</strain>
    </source>
</reference>
<dbReference type="Proteomes" id="UP000006591">
    <property type="component" value="Chromosome 11"/>
</dbReference>
<sequence>MTCCVRCTHNARGGGTATPWVFISLVAAFVMLVATLMQTFYTVMPFCNNQYSGRVHGSGARSVWRKIVR</sequence>
<evidence type="ECO:0000313" key="2">
    <source>
        <dbReference type="EnsemblPlants" id="ONIVA11G15430.1"/>
    </source>
</evidence>
<dbReference type="EnsemblPlants" id="ONIVA11G15430.1">
    <property type="protein sequence ID" value="ONIVA11G15430.1"/>
    <property type="gene ID" value="ONIVA11G15430"/>
</dbReference>
<proteinExistence type="predicted"/>
<feature type="transmembrane region" description="Helical" evidence="1">
    <location>
        <begin position="20"/>
        <end position="44"/>
    </location>
</feature>
<reference evidence="2" key="2">
    <citation type="submission" date="2018-04" db="EMBL/GenBank/DDBJ databases">
        <title>OnivRS2 (Oryza nivara Reference Sequence Version 2).</title>
        <authorList>
            <person name="Zhang J."/>
            <person name="Kudrna D."/>
            <person name="Lee S."/>
            <person name="Talag J."/>
            <person name="Rajasekar S."/>
            <person name="Welchert J."/>
            <person name="Hsing Y.-I."/>
            <person name="Wing R.A."/>
        </authorList>
    </citation>
    <scope>NUCLEOTIDE SEQUENCE [LARGE SCALE GENOMIC DNA]</scope>
    <source>
        <strain evidence="2">SL10</strain>
    </source>
</reference>
<dbReference type="HOGENOM" id="CLU_2780196_0_0_1"/>
<dbReference type="AlphaFoldDB" id="A0A0E0J2Q7"/>
<evidence type="ECO:0000313" key="3">
    <source>
        <dbReference type="Proteomes" id="UP000006591"/>
    </source>
</evidence>
<accession>A0A0E0J2Q7</accession>
<name>A0A0E0J2Q7_ORYNI</name>
<evidence type="ECO:0000256" key="1">
    <source>
        <dbReference type="SAM" id="Phobius"/>
    </source>
</evidence>